<dbReference type="OrthoDB" id="654191at2759"/>
<feature type="coiled-coil region" evidence="7">
    <location>
        <begin position="184"/>
        <end position="229"/>
    </location>
</feature>
<dbReference type="PROSITE" id="PS51125">
    <property type="entry name" value="NHL"/>
    <property type="match status" value="2"/>
</dbReference>
<keyword evidence="3 5" id="KW-0863">Zinc-finger</keyword>
<dbReference type="Gene3D" id="2.120.10.30">
    <property type="entry name" value="TolB, C-terminal domain"/>
    <property type="match status" value="2"/>
</dbReference>
<keyword evidence="4" id="KW-0862">Zinc</keyword>
<dbReference type="AlphaFoldDB" id="A0A482VAI8"/>
<gene>
    <name evidence="10" type="ORF">BDFB_006082</name>
</gene>
<dbReference type="Proteomes" id="UP000292052">
    <property type="component" value="Unassembled WGS sequence"/>
</dbReference>
<sequence>MGDSDKVIKRTKSQSESFAKSKNAKQSIRLKRQPRLQRQDSIGAIEELVQCGICLEKLTDPKMLPCQHTFCLACLQSHLTAHRILIKQRSLDDQIAASKRPVAIKCPVCQKKVNLEKGMESLKELPKNLYIDSVLKLMDGNVSPISSKANDNRCVKCQIFSQQQEQCCQHCMQVFCNVCWNEHLSELESNLSILSKQVDESTVRLEHKLENFENRCEQLVESIKEATLHKIELIKMDEKRVLEDVASIKREGRVNYNSIHSKIQEMKDKLSSDSFGTNPGKVFSFINLHRETSRLLTLVNHYGEARVIFDPELCRLDQDTEGIYNDVEENETVNSSRTVNSLERFEVASQYYRNRSFVPNLVWKKCPRPANVGVPPWDNSLLYIAATDTHTVLILNRERRKLEGRLSSSEMLYPQGIAFSKKYKEIYISDKWKHCIHVFSKSGEYLRDMLVKGNGLGAVRSPDGLAMGPNEELIICDSGNDRIILVNCQTGEHLSTIGLVNNKTTLNMPTGVALSGDKIIVADTGNHRIKIFYLDGRKLHEFGALGRGKGQFRSAEVVAVDPSGFILVGDGGNARIQIFKPDGSVVKAFGGSSQGDDGFGWVSGIFVTPEMDIIAADSKKRCLRIF</sequence>
<dbReference type="GO" id="GO:0008270">
    <property type="term" value="F:zinc ion binding"/>
    <property type="evidence" value="ECO:0007669"/>
    <property type="project" value="UniProtKB-KW"/>
</dbReference>
<organism evidence="10 11">
    <name type="scientific">Asbolus verrucosus</name>
    <name type="common">Desert ironclad beetle</name>
    <dbReference type="NCBI Taxonomy" id="1661398"/>
    <lineage>
        <taxon>Eukaryota</taxon>
        <taxon>Metazoa</taxon>
        <taxon>Ecdysozoa</taxon>
        <taxon>Arthropoda</taxon>
        <taxon>Hexapoda</taxon>
        <taxon>Insecta</taxon>
        <taxon>Pterygota</taxon>
        <taxon>Neoptera</taxon>
        <taxon>Endopterygota</taxon>
        <taxon>Coleoptera</taxon>
        <taxon>Polyphaga</taxon>
        <taxon>Cucujiformia</taxon>
        <taxon>Tenebrionidae</taxon>
        <taxon>Pimeliinae</taxon>
        <taxon>Asbolus</taxon>
    </lineage>
</organism>
<evidence type="ECO:0000256" key="8">
    <source>
        <dbReference type="SAM" id="MobiDB-lite"/>
    </source>
</evidence>
<feature type="repeat" description="NHL" evidence="6">
    <location>
        <begin position="539"/>
        <end position="582"/>
    </location>
</feature>
<dbReference type="SUPFAM" id="SSF101898">
    <property type="entry name" value="NHL repeat"/>
    <property type="match status" value="1"/>
</dbReference>
<feature type="region of interest" description="Disordered" evidence="8">
    <location>
        <begin position="1"/>
        <end position="28"/>
    </location>
</feature>
<dbReference type="InterPro" id="IPR017907">
    <property type="entry name" value="Znf_RING_CS"/>
</dbReference>
<dbReference type="GO" id="GO:0061630">
    <property type="term" value="F:ubiquitin protein ligase activity"/>
    <property type="evidence" value="ECO:0007669"/>
    <property type="project" value="TreeGrafter"/>
</dbReference>
<dbReference type="InterPro" id="IPR011042">
    <property type="entry name" value="6-blade_b-propeller_TolB-like"/>
</dbReference>
<keyword evidence="7" id="KW-0175">Coiled coil</keyword>
<dbReference type="GO" id="GO:0043161">
    <property type="term" value="P:proteasome-mediated ubiquitin-dependent protein catabolic process"/>
    <property type="evidence" value="ECO:0007669"/>
    <property type="project" value="TreeGrafter"/>
</dbReference>
<comment type="caution">
    <text evidence="10">The sequence shown here is derived from an EMBL/GenBank/DDBJ whole genome shotgun (WGS) entry which is preliminary data.</text>
</comment>
<dbReference type="PANTHER" id="PTHR24104">
    <property type="entry name" value="E3 UBIQUITIN-PROTEIN LIGASE NHLRC1-RELATED"/>
    <property type="match status" value="1"/>
</dbReference>
<dbReference type="Gene3D" id="3.30.40.10">
    <property type="entry name" value="Zinc/RING finger domain, C3HC4 (zinc finger)"/>
    <property type="match status" value="1"/>
</dbReference>
<evidence type="ECO:0000256" key="7">
    <source>
        <dbReference type="SAM" id="Coils"/>
    </source>
</evidence>
<evidence type="ECO:0000256" key="2">
    <source>
        <dbReference type="ARBA" id="ARBA00022737"/>
    </source>
</evidence>
<evidence type="ECO:0000256" key="5">
    <source>
        <dbReference type="PROSITE-ProRule" id="PRU00175"/>
    </source>
</evidence>
<keyword evidence="1" id="KW-0479">Metal-binding</keyword>
<dbReference type="InterPro" id="IPR001841">
    <property type="entry name" value="Znf_RING"/>
</dbReference>
<evidence type="ECO:0000256" key="3">
    <source>
        <dbReference type="ARBA" id="ARBA00022771"/>
    </source>
</evidence>
<dbReference type="STRING" id="1661398.A0A482VAI8"/>
<dbReference type="PROSITE" id="PS50089">
    <property type="entry name" value="ZF_RING_2"/>
    <property type="match status" value="1"/>
</dbReference>
<dbReference type="InterPro" id="IPR050952">
    <property type="entry name" value="TRIM-NHL_E3_ligases"/>
</dbReference>
<dbReference type="InterPro" id="IPR001258">
    <property type="entry name" value="NHL_repeat"/>
</dbReference>
<dbReference type="Pfam" id="PF13445">
    <property type="entry name" value="zf-RING_UBOX"/>
    <property type="match status" value="1"/>
</dbReference>
<proteinExistence type="predicted"/>
<dbReference type="InterPro" id="IPR027370">
    <property type="entry name" value="Znf-RING_euk"/>
</dbReference>
<evidence type="ECO:0000256" key="1">
    <source>
        <dbReference type="ARBA" id="ARBA00022723"/>
    </source>
</evidence>
<dbReference type="InterPro" id="IPR013083">
    <property type="entry name" value="Znf_RING/FYVE/PHD"/>
</dbReference>
<dbReference type="SUPFAM" id="SSF57850">
    <property type="entry name" value="RING/U-box"/>
    <property type="match status" value="1"/>
</dbReference>
<dbReference type="Pfam" id="PF01436">
    <property type="entry name" value="NHL"/>
    <property type="match status" value="1"/>
</dbReference>
<dbReference type="SMART" id="SM00184">
    <property type="entry name" value="RING"/>
    <property type="match status" value="1"/>
</dbReference>
<dbReference type="GO" id="GO:0000209">
    <property type="term" value="P:protein polyubiquitination"/>
    <property type="evidence" value="ECO:0007669"/>
    <property type="project" value="TreeGrafter"/>
</dbReference>
<evidence type="ECO:0000313" key="10">
    <source>
        <dbReference type="EMBL" id="RZB40236.1"/>
    </source>
</evidence>
<accession>A0A482VAI8</accession>
<dbReference type="PANTHER" id="PTHR24104:SF20">
    <property type="entry name" value="RING-TYPE DOMAIN-CONTAINING PROTEIN"/>
    <property type="match status" value="1"/>
</dbReference>
<name>A0A482VAI8_ASBVE</name>
<dbReference type="CDD" id="cd05819">
    <property type="entry name" value="NHL"/>
    <property type="match status" value="1"/>
</dbReference>
<keyword evidence="11" id="KW-1185">Reference proteome</keyword>
<dbReference type="PROSITE" id="PS00518">
    <property type="entry name" value="ZF_RING_1"/>
    <property type="match status" value="1"/>
</dbReference>
<protein>
    <submittedName>
        <fullName evidence="10">Zf-C3HC4 and/or NHL domain containing protein</fullName>
    </submittedName>
</protein>
<keyword evidence="2" id="KW-0677">Repeat</keyword>
<evidence type="ECO:0000256" key="4">
    <source>
        <dbReference type="ARBA" id="ARBA00022833"/>
    </source>
</evidence>
<reference evidence="10 11" key="1">
    <citation type="submission" date="2017-03" db="EMBL/GenBank/DDBJ databases">
        <title>Genome of the blue death feigning beetle - Asbolus verrucosus.</title>
        <authorList>
            <person name="Rider S.D."/>
        </authorList>
    </citation>
    <scope>NUCLEOTIDE SEQUENCE [LARGE SCALE GENOMIC DNA]</scope>
    <source>
        <strain evidence="10">Butters</strain>
        <tissue evidence="10">Head and leg muscle</tissue>
    </source>
</reference>
<feature type="compositionally biased region" description="Polar residues" evidence="8">
    <location>
        <begin position="14"/>
        <end position="26"/>
    </location>
</feature>
<dbReference type="EMBL" id="QDEB01120873">
    <property type="protein sequence ID" value="RZB40236.1"/>
    <property type="molecule type" value="Genomic_DNA"/>
</dbReference>
<feature type="repeat" description="NHL" evidence="6">
    <location>
        <begin position="506"/>
        <end position="535"/>
    </location>
</feature>
<feature type="domain" description="RING-type" evidence="9">
    <location>
        <begin position="51"/>
        <end position="110"/>
    </location>
</feature>
<evidence type="ECO:0000313" key="11">
    <source>
        <dbReference type="Proteomes" id="UP000292052"/>
    </source>
</evidence>
<evidence type="ECO:0000259" key="9">
    <source>
        <dbReference type="PROSITE" id="PS50089"/>
    </source>
</evidence>
<evidence type="ECO:0000256" key="6">
    <source>
        <dbReference type="PROSITE-ProRule" id="PRU00504"/>
    </source>
</evidence>